<dbReference type="InterPro" id="IPR011035">
    <property type="entry name" value="Ribosomal_bL25/Gln-tRNA_synth"/>
</dbReference>
<protein>
    <recommendedName>
        <fullName evidence="10">Glutamate--tRNA ligase</fullName>
        <ecNumber evidence="10">6.1.1.17</ecNumber>
    </recommendedName>
    <alternativeName>
        <fullName evidence="10">Glutamyl-tRNA synthetase</fullName>
        <shortName evidence="10">GluRS</shortName>
    </alternativeName>
</protein>
<dbReference type="HOGENOM" id="CLU_001882_1_3_2"/>
<dbReference type="InParanoid" id="D7DU65"/>
<dbReference type="GO" id="GO:0032991">
    <property type="term" value="C:protein-containing complex"/>
    <property type="evidence" value="ECO:0007669"/>
    <property type="project" value="UniProtKB-ARBA"/>
</dbReference>
<dbReference type="InterPro" id="IPR050132">
    <property type="entry name" value="Gln/Glu-tRNA_Ligase"/>
</dbReference>
<sequence>MGESTLSEDVKNVIIKYLLQNAIKYDGKPNPKSIMGKMLGENPDLRKLAKDINQNISAIAKEVEDMGLEAQKQKLSEIAPEMMGKKKERKKKEIELKNVDTKKGVVMRFAPNPSGPLHLGHARASVLNDFFTKKYDGKLILRLEDTDAKRVLPEAYEMIQEDLKWLGVNIDEVIIQSQRLETYYGYGKQLIEMGYAYVCDCDAEEFRELKAKGIACKCRDNVAEKNLELWDKMLSGELDNVAVRLKTDITHKNPSIRDFPIFRIEHTPHPKNGTKYVVYPLMNLSVSVDDHLMGLTHVLRGKDHIVNTEKQKYIFDYMGWEIPEYLHYGILKIEGPVLSTSKMHAGILDGEYSGWDDPRLGTLRAMRKRGIKPEAIYKTMVDIGIKQADVRFAWENLYAVNKDLIDAITRRFFFVANPKKVIVKNADNQTIKLRMHPDKDMGMRTLEYNGEIYLSGNDNIEVGKMYRLMELFNIVIDEISEDVVYAHFDSEDYIVAKENKANIIHWVPVKDSVKVSVIDGNGIETNGYAEKDFSVVKEDESVQFERYGFVRVDKTENENENENDKKVICYLTHN</sequence>
<name>D7DU65_METV3</name>
<dbReference type="eggNOG" id="arCOG04302">
    <property type="taxonomic scope" value="Archaea"/>
</dbReference>
<dbReference type="Pfam" id="PF03950">
    <property type="entry name" value="tRNA-synt_1c_C"/>
    <property type="match status" value="1"/>
</dbReference>
<feature type="domain" description="tRNA synthetases class I (E and Q) anti-codon binding" evidence="13">
    <location>
        <begin position="503"/>
        <end position="553"/>
    </location>
</feature>
<feature type="short sequence motif" description="'HIGH' region" evidence="10">
    <location>
        <begin position="111"/>
        <end position="121"/>
    </location>
</feature>
<dbReference type="NCBIfam" id="NF003169">
    <property type="entry name" value="PRK04156.1"/>
    <property type="match status" value="1"/>
</dbReference>
<dbReference type="HAMAP" id="MF_02076">
    <property type="entry name" value="Glu_tRNA_synth_type2"/>
    <property type="match status" value="1"/>
</dbReference>
<dbReference type="PANTHER" id="PTHR43097:SF5">
    <property type="entry name" value="GLUTAMATE--TRNA LIGASE"/>
    <property type="match status" value="1"/>
</dbReference>
<dbReference type="AlphaFoldDB" id="D7DU65"/>
<keyword evidence="8 10" id="KW-0030">Aminoacyl-tRNA synthetase</keyword>
<dbReference type="GO" id="GO:0043604">
    <property type="term" value="P:amide biosynthetic process"/>
    <property type="evidence" value="ECO:0007669"/>
    <property type="project" value="TreeGrafter"/>
</dbReference>
<dbReference type="KEGG" id="mvo:Mvol_1018"/>
<proteinExistence type="inferred from homology"/>
<dbReference type="Pfam" id="PF20974">
    <property type="entry name" value="tRNA-synt_1c_C2"/>
    <property type="match status" value="1"/>
</dbReference>
<dbReference type="PROSITE" id="PS00178">
    <property type="entry name" value="AA_TRNA_LIGASE_I"/>
    <property type="match status" value="1"/>
</dbReference>
<evidence type="ECO:0000256" key="3">
    <source>
        <dbReference type="ARBA" id="ARBA00022490"/>
    </source>
</evidence>
<dbReference type="InterPro" id="IPR020056">
    <property type="entry name" value="Rbsml_bL25/Gln-tRNA_synth_N"/>
</dbReference>
<dbReference type="InterPro" id="IPR020059">
    <property type="entry name" value="Glu/Gln-tRNA-synth_Ib_codon-bd"/>
</dbReference>
<dbReference type="STRING" id="456320.Mvol_1018"/>
<evidence type="ECO:0000256" key="6">
    <source>
        <dbReference type="ARBA" id="ARBA00022840"/>
    </source>
</evidence>
<evidence type="ECO:0000256" key="5">
    <source>
        <dbReference type="ARBA" id="ARBA00022741"/>
    </source>
</evidence>
<dbReference type="Gene3D" id="2.40.240.10">
    <property type="entry name" value="Ribosomal Protein L25, Chain P"/>
    <property type="match status" value="1"/>
</dbReference>
<dbReference type="EC" id="6.1.1.17" evidence="10"/>
<dbReference type="InterPro" id="IPR000924">
    <property type="entry name" value="Glu/Gln-tRNA-synth"/>
</dbReference>
<reference evidence="14 15" key="1">
    <citation type="submission" date="2010-05" db="EMBL/GenBank/DDBJ databases">
        <title>Complete sequence of Methanococcus voltae A3.</title>
        <authorList>
            <consortium name="US DOE Joint Genome Institute"/>
            <person name="Lucas S."/>
            <person name="Copeland A."/>
            <person name="Lapidus A."/>
            <person name="Cheng J.-F."/>
            <person name="Bruce D."/>
            <person name="Goodwin L."/>
            <person name="Pitluck S."/>
            <person name="Lowry S."/>
            <person name="Clum A."/>
            <person name="Land M."/>
            <person name="Hauser L."/>
            <person name="Kyrpides N."/>
            <person name="Mikhailova N."/>
            <person name="Whitman W.B."/>
            <person name="Woyke T."/>
        </authorList>
    </citation>
    <scope>NUCLEOTIDE SEQUENCE [LARGE SCALE GENOMIC DNA]</scope>
    <source>
        <strain evidence="15">ATCC BAA-1334 / A3</strain>
    </source>
</reference>
<comment type="catalytic activity">
    <reaction evidence="9 10">
        <text>tRNA(Glu) + L-glutamate + ATP = L-glutamyl-tRNA(Glu) + AMP + diphosphate</text>
        <dbReference type="Rhea" id="RHEA:23540"/>
        <dbReference type="Rhea" id="RHEA-COMP:9663"/>
        <dbReference type="Rhea" id="RHEA-COMP:9680"/>
        <dbReference type="ChEBI" id="CHEBI:29985"/>
        <dbReference type="ChEBI" id="CHEBI:30616"/>
        <dbReference type="ChEBI" id="CHEBI:33019"/>
        <dbReference type="ChEBI" id="CHEBI:78442"/>
        <dbReference type="ChEBI" id="CHEBI:78520"/>
        <dbReference type="ChEBI" id="CHEBI:456215"/>
        <dbReference type="EC" id="6.1.1.17"/>
    </reaction>
</comment>
<dbReference type="PANTHER" id="PTHR43097">
    <property type="entry name" value="GLUTAMINE-TRNA LIGASE"/>
    <property type="match status" value="1"/>
</dbReference>
<keyword evidence="6 10" id="KW-0067">ATP-binding</keyword>
<evidence type="ECO:0000259" key="13">
    <source>
        <dbReference type="Pfam" id="PF20974"/>
    </source>
</evidence>
<organism evidence="14 15">
    <name type="scientific">Methanococcus voltae (strain ATCC BAA-1334 / A3)</name>
    <dbReference type="NCBI Taxonomy" id="456320"/>
    <lineage>
        <taxon>Archaea</taxon>
        <taxon>Methanobacteriati</taxon>
        <taxon>Methanobacteriota</taxon>
        <taxon>Methanomada group</taxon>
        <taxon>Methanococci</taxon>
        <taxon>Methanococcales</taxon>
        <taxon>Methanococcaceae</taxon>
        <taxon>Methanococcus</taxon>
    </lineage>
</organism>
<evidence type="ECO:0000256" key="4">
    <source>
        <dbReference type="ARBA" id="ARBA00022598"/>
    </source>
</evidence>
<keyword evidence="3 10" id="KW-0963">Cytoplasm</keyword>
<dbReference type="Pfam" id="PF00749">
    <property type="entry name" value="tRNA-synt_1c"/>
    <property type="match status" value="1"/>
</dbReference>
<feature type="domain" description="Glutamyl/glutaminyl-tRNA synthetase class Ib anti-codon binding" evidence="12">
    <location>
        <begin position="410"/>
        <end position="486"/>
    </location>
</feature>
<comment type="subcellular location">
    <subcellularLocation>
        <location evidence="1 10">Cytoplasm</location>
    </subcellularLocation>
</comment>
<dbReference type="InterPro" id="IPR001412">
    <property type="entry name" value="aa-tRNA-synth_I_CS"/>
</dbReference>
<dbReference type="InterPro" id="IPR014729">
    <property type="entry name" value="Rossmann-like_a/b/a_fold"/>
</dbReference>
<dbReference type="SUPFAM" id="SSF50715">
    <property type="entry name" value="Ribosomal protein L25-like"/>
    <property type="match status" value="1"/>
</dbReference>
<evidence type="ECO:0000256" key="1">
    <source>
        <dbReference type="ARBA" id="ARBA00004496"/>
    </source>
</evidence>
<evidence type="ECO:0000259" key="11">
    <source>
        <dbReference type="Pfam" id="PF00749"/>
    </source>
</evidence>
<dbReference type="Gene3D" id="2.40.240.100">
    <property type="match status" value="1"/>
</dbReference>
<dbReference type="OrthoDB" id="10470at2157"/>
<dbReference type="FunCoup" id="D7DU65">
    <property type="interactions" value="315"/>
</dbReference>
<dbReference type="Proteomes" id="UP000007722">
    <property type="component" value="Chromosome"/>
</dbReference>
<dbReference type="InterPro" id="IPR020058">
    <property type="entry name" value="Glu/Gln-tRNA-synth_Ib_cat-dom"/>
</dbReference>
<dbReference type="CDD" id="cd09287">
    <property type="entry name" value="GluRS_non_core"/>
    <property type="match status" value="1"/>
</dbReference>
<evidence type="ECO:0000256" key="9">
    <source>
        <dbReference type="ARBA" id="ARBA00048351"/>
    </source>
</evidence>
<dbReference type="GO" id="GO:0004818">
    <property type="term" value="F:glutamate-tRNA ligase activity"/>
    <property type="evidence" value="ECO:0007669"/>
    <property type="project" value="UniProtKB-UniRule"/>
</dbReference>
<evidence type="ECO:0000256" key="8">
    <source>
        <dbReference type="ARBA" id="ARBA00023146"/>
    </source>
</evidence>
<dbReference type="SUPFAM" id="SSF52374">
    <property type="entry name" value="Nucleotidylyl transferase"/>
    <property type="match status" value="1"/>
</dbReference>
<evidence type="ECO:0000256" key="2">
    <source>
        <dbReference type="ARBA" id="ARBA00008927"/>
    </source>
</evidence>
<dbReference type="PRINTS" id="PR00987">
    <property type="entry name" value="TRNASYNTHGLU"/>
</dbReference>
<dbReference type="InterPro" id="IPR049437">
    <property type="entry name" value="tRNA-synt_1c_C2"/>
</dbReference>
<dbReference type="GO" id="GO:0006424">
    <property type="term" value="P:glutamyl-tRNA aminoacylation"/>
    <property type="evidence" value="ECO:0007669"/>
    <property type="project" value="UniProtKB-UniRule"/>
</dbReference>
<evidence type="ECO:0000259" key="12">
    <source>
        <dbReference type="Pfam" id="PF03950"/>
    </source>
</evidence>
<dbReference type="Gene3D" id="3.40.50.620">
    <property type="entry name" value="HUPs"/>
    <property type="match status" value="1"/>
</dbReference>
<comment type="function">
    <text evidence="10">Catalyzes the attachment of glutamate to tRNA(Glu) in a two-step reaction: glutamate is first activated by ATP to form Glu-AMP and then transferred to the acceptor end of tRNA(Glu).</text>
</comment>
<dbReference type="EMBL" id="CP002057">
    <property type="protein sequence ID" value="ADI36675.1"/>
    <property type="molecule type" value="Genomic_DNA"/>
</dbReference>
<evidence type="ECO:0000256" key="7">
    <source>
        <dbReference type="ARBA" id="ARBA00022917"/>
    </source>
</evidence>
<keyword evidence="15" id="KW-1185">Reference proteome</keyword>
<keyword evidence="4 10" id="KW-0436">Ligase</keyword>
<evidence type="ECO:0000313" key="15">
    <source>
        <dbReference type="Proteomes" id="UP000007722"/>
    </source>
</evidence>
<accession>D7DU65</accession>
<evidence type="ECO:0000256" key="10">
    <source>
        <dbReference type="HAMAP-Rule" id="MF_02076"/>
    </source>
</evidence>
<dbReference type="GO" id="GO:0005829">
    <property type="term" value="C:cytosol"/>
    <property type="evidence" value="ECO:0007669"/>
    <property type="project" value="TreeGrafter"/>
</dbReference>
<keyword evidence="7 10" id="KW-0648">Protein biosynthesis</keyword>
<dbReference type="GO" id="GO:0005524">
    <property type="term" value="F:ATP binding"/>
    <property type="evidence" value="ECO:0007669"/>
    <property type="project" value="UniProtKB-UniRule"/>
</dbReference>
<dbReference type="NCBIfam" id="TIGR00463">
    <property type="entry name" value="gltX_arch"/>
    <property type="match status" value="1"/>
</dbReference>
<comment type="similarity">
    <text evidence="2 10">Belongs to the class-I aminoacyl-tRNA synthetase family. Glutamate--tRNA ligase type 2 subfamily.</text>
</comment>
<gene>
    <name evidence="10" type="primary">gltX</name>
    <name evidence="14" type="ordered locus">Mvol_1018</name>
</gene>
<evidence type="ECO:0000313" key="14">
    <source>
        <dbReference type="EMBL" id="ADI36675.1"/>
    </source>
</evidence>
<feature type="domain" description="Glutamyl/glutaminyl-tRNA synthetase class Ib catalytic" evidence="11">
    <location>
        <begin position="105"/>
        <end position="405"/>
    </location>
</feature>
<dbReference type="InterPro" id="IPR004526">
    <property type="entry name" value="Glu-tRNA-synth_arc/euk"/>
</dbReference>
<keyword evidence="5 10" id="KW-0547">Nucleotide-binding</keyword>